<dbReference type="AlphaFoldDB" id="A0A8J6GWL1"/>
<evidence type="ECO:0000256" key="1">
    <source>
        <dbReference type="SAM" id="MobiDB-lite"/>
    </source>
</evidence>
<feature type="compositionally biased region" description="Low complexity" evidence="1">
    <location>
        <begin position="107"/>
        <end position="125"/>
    </location>
</feature>
<dbReference type="EMBL" id="JAATJU010011400">
    <property type="protein sequence ID" value="KAH0518337.1"/>
    <property type="molecule type" value="Genomic_DNA"/>
</dbReference>
<proteinExistence type="predicted"/>
<evidence type="ECO:0000313" key="4">
    <source>
        <dbReference type="Proteomes" id="UP000710432"/>
    </source>
</evidence>
<feature type="region of interest" description="Disordered" evidence="1">
    <location>
        <begin position="107"/>
        <end position="150"/>
    </location>
</feature>
<feature type="compositionally biased region" description="Polar residues" evidence="1">
    <location>
        <begin position="8"/>
        <end position="18"/>
    </location>
</feature>
<dbReference type="Proteomes" id="UP000710432">
    <property type="component" value="Unassembled WGS sequence"/>
</dbReference>
<organism evidence="3 4">
    <name type="scientific">Microtus ochrogaster</name>
    <name type="common">Prairie vole</name>
    <dbReference type="NCBI Taxonomy" id="79684"/>
    <lineage>
        <taxon>Eukaryota</taxon>
        <taxon>Metazoa</taxon>
        <taxon>Chordata</taxon>
        <taxon>Craniata</taxon>
        <taxon>Vertebrata</taxon>
        <taxon>Euteleostomi</taxon>
        <taxon>Mammalia</taxon>
        <taxon>Eutheria</taxon>
        <taxon>Euarchontoglires</taxon>
        <taxon>Glires</taxon>
        <taxon>Rodentia</taxon>
        <taxon>Myomorpha</taxon>
        <taxon>Muroidea</taxon>
        <taxon>Cricetidae</taxon>
        <taxon>Arvicolinae</taxon>
        <taxon>Microtus</taxon>
    </lineage>
</organism>
<sequence>MERWELDSLNSQILQHGSPSGPRVPPGMNPSVMGGMMGPSGLSSMAKNPTRAAGMTPLYAGQRLPQHGYPGPPQAQPLPRQGITRAYSEVYPGQQYLQGGQYAASTAQYAPGPGQSPGPASSYPGHRLPLQQGMAPSLSAPGSKGLHYKPTEQFNEQGASFNGESISYSQPALSGEVKSPFLPDLKPGLSSLHPSPSGSGPCDELRLTFPVKDRVVLEPFHLQHNLAVSNHVFQL</sequence>
<accession>A0A8J6GWL1</accession>
<reference evidence="3" key="1">
    <citation type="submission" date="2020-03" db="EMBL/GenBank/DDBJ databases">
        <title>Studies in the Genomics of Life Span.</title>
        <authorList>
            <person name="Glass D."/>
        </authorList>
    </citation>
    <scope>NUCLEOTIDE SEQUENCE</scope>
    <source>
        <strain evidence="3">LTLLF</strain>
        <tissue evidence="3">Muscle</tissue>
    </source>
</reference>
<dbReference type="InterPro" id="IPR057847">
    <property type="entry name" value="ZMIZ1/ZMIZ2_GBD-like"/>
</dbReference>
<feature type="domain" description="ZMIZ1/ZMIZ2 GBD-like" evidence="2">
    <location>
        <begin position="206"/>
        <end position="235"/>
    </location>
</feature>
<gene>
    <name evidence="3" type="ORF">LTLLF_116480</name>
</gene>
<dbReference type="Pfam" id="PF25527">
    <property type="entry name" value="GBD-like_ZMIZ1_ZMIZ2"/>
    <property type="match status" value="1"/>
</dbReference>
<protein>
    <submittedName>
        <fullName evidence="3">Zinc finger MIZ domain-containing protein 2</fullName>
    </submittedName>
</protein>
<evidence type="ECO:0000259" key="2">
    <source>
        <dbReference type="Pfam" id="PF25527"/>
    </source>
</evidence>
<name>A0A8J6GWL1_MICOH</name>
<comment type="caution">
    <text evidence="3">The sequence shown here is derived from an EMBL/GenBank/DDBJ whole genome shotgun (WGS) entry which is preliminary data.</text>
</comment>
<feature type="region of interest" description="Disordered" evidence="1">
    <location>
        <begin position="1"/>
        <end position="30"/>
    </location>
</feature>
<evidence type="ECO:0000313" key="3">
    <source>
        <dbReference type="EMBL" id="KAH0518337.1"/>
    </source>
</evidence>